<keyword evidence="2" id="KW-0548">Nucleotidyltransferase</keyword>
<feature type="domain" description="Cytidyltransferase-like" evidence="3">
    <location>
        <begin position="6"/>
        <end position="100"/>
    </location>
</feature>
<gene>
    <name evidence="4" type="ORF">LCGC14_0931250</name>
</gene>
<reference evidence="4" key="1">
    <citation type="journal article" date="2015" name="Nature">
        <title>Complex archaea that bridge the gap between prokaryotes and eukaryotes.</title>
        <authorList>
            <person name="Spang A."/>
            <person name="Saw J.H."/>
            <person name="Jorgensen S.L."/>
            <person name="Zaremba-Niedzwiedzka K."/>
            <person name="Martijn J."/>
            <person name="Lind A.E."/>
            <person name="van Eijk R."/>
            <person name="Schleper C."/>
            <person name="Guy L."/>
            <person name="Ettema T.J."/>
        </authorList>
    </citation>
    <scope>NUCLEOTIDE SEQUENCE</scope>
</reference>
<evidence type="ECO:0000256" key="1">
    <source>
        <dbReference type="ARBA" id="ARBA00022679"/>
    </source>
</evidence>
<dbReference type="PANTHER" id="PTHR43793">
    <property type="entry name" value="FAD SYNTHASE"/>
    <property type="match status" value="1"/>
</dbReference>
<dbReference type="Gene3D" id="3.40.50.620">
    <property type="entry name" value="HUPs"/>
    <property type="match status" value="1"/>
</dbReference>
<proteinExistence type="predicted"/>
<dbReference type="Pfam" id="PF01467">
    <property type="entry name" value="CTP_transf_like"/>
    <property type="match status" value="1"/>
</dbReference>
<dbReference type="InterPro" id="IPR004821">
    <property type="entry name" value="Cyt_trans-like"/>
</dbReference>
<organism evidence="4">
    <name type="scientific">marine sediment metagenome</name>
    <dbReference type="NCBI Taxonomy" id="412755"/>
    <lineage>
        <taxon>unclassified sequences</taxon>
        <taxon>metagenomes</taxon>
        <taxon>ecological metagenomes</taxon>
    </lineage>
</organism>
<dbReference type="SUPFAM" id="SSF52374">
    <property type="entry name" value="Nucleotidylyl transferase"/>
    <property type="match status" value="1"/>
</dbReference>
<comment type="caution">
    <text evidence="4">The sequence shown here is derived from an EMBL/GenBank/DDBJ whole genome shotgun (WGS) entry which is preliminary data.</text>
</comment>
<dbReference type="InterPro" id="IPR014729">
    <property type="entry name" value="Rossmann-like_a/b/a_fold"/>
</dbReference>
<dbReference type="InterPro" id="IPR050385">
    <property type="entry name" value="Archaeal_FAD_synthase"/>
</dbReference>
<evidence type="ECO:0000259" key="3">
    <source>
        <dbReference type="Pfam" id="PF01467"/>
    </source>
</evidence>
<dbReference type="AlphaFoldDB" id="A0A0F9RUH0"/>
<keyword evidence="1" id="KW-0808">Transferase</keyword>
<dbReference type="NCBIfam" id="TIGR00125">
    <property type="entry name" value="cyt_tran_rel"/>
    <property type="match status" value="1"/>
</dbReference>
<evidence type="ECO:0000313" key="4">
    <source>
        <dbReference type="EMBL" id="KKN20868.1"/>
    </source>
</evidence>
<name>A0A0F9RUH0_9ZZZZ</name>
<accession>A0A0F9RUH0</accession>
<evidence type="ECO:0000256" key="2">
    <source>
        <dbReference type="ARBA" id="ARBA00022695"/>
    </source>
</evidence>
<dbReference type="PANTHER" id="PTHR43793:SF1">
    <property type="entry name" value="FAD SYNTHASE"/>
    <property type="match status" value="1"/>
</dbReference>
<dbReference type="GO" id="GO:0016779">
    <property type="term" value="F:nucleotidyltransferase activity"/>
    <property type="evidence" value="ECO:0007669"/>
    <property type="project" value="UniProtKB-KW"/>
</dbReference>
<sequence>MVTVLVSGGFDRFHEGHLDHIQKASKLGDYLVVVVATDEAMYQKKGRCLSPQGFRRRLLRAVLKYEGIDGEVIPSLDDDGTTTETLKIMKPNIFAKGGDRVPLNMPQSEIDACEELGIAIIYGQGGLLNSSSKE</sequence>
<protein>
    <recommendedName>
        <fullName evidence="3">Cytidyltransferase-like domain-containing protein</fullName>
    </recommendedName>
</protein>
<dbReference type="EMBL" id="LAZR01003201">
    <property type="protein sequence ID" value="KKN20868.1"/>
    <property type="molecule type" value="Genomic_DNA"/>
</dbReference>